<evidence type="ECO:0000313" key="10">
    <source>
        <dbReference type="EMBL" id="MDI4649482.1"/>
    </source>
</evidence>
<evidence type="ECO:0000256" key="1">
    <source>
        <dbReference type="ARBA" id="ARBA00004236"/>
    </source>
</evidence>
<dbReference type="InterPro" id="IPR024478">
    <property type="entry name" value="HlyB_4HB_MCP"/>
</dbReference>
<evidence type="ECO:0000259" key="9">
    <source>
        <dbReference type="PROSITE" id="PS50885"/>
    </source>
</evidence>
<dbReference type="SUPFAM" id="SSF58104">
    <property type="entry name" value="Methyl-accepting chemotaxis protein (MCP) signaling domain"/>
    <property type="match status" value="1"/>
</dbReference>
<evidence type="ECO:0000259" key="8">
    <source>
        <dbReference type="PROSITE" id="PS50111"/>
    </source>
</evidence>
<comment type="subcellular location">
    <subcellularLocation>
        <location evidence="1">Cell membrane</location>
    </subcellularLocation>
</comment>
<feature type="domain" description="Methyl-accepting transducer" evidence="8">
    <location>
        <begin position="270"/>
        <end position="513"/>
    </location>
</feature>
<dbReference type="InterPro" id="IPR003660">
    <property type="entry name" value="HAMP_dom"/>
</dbReference>
<dbReference type="PROSITE" id="PS50111">
    <property type="entry name" value="CHEMOTAXIS_TRANSDUC_2"/>
    <property type="match status" value="1"/>
</dbReference>
<evidence type="ECO:0000256" key="3">
    <source>
        <dbReference type="ARBA" id="ARBA00023136"/>
    </source>
</evidence>
<keyword evidence="2" id="KW-1003">Cell membrane</keyword>
<dbReference type="SMART" id="SM00283">
    <property type="entry name" value="MA"/>
    <property type="match status" value="1"/>
</dbReference>
<feature type="transmembrane region" description="Helical" evidence="7">
    <location>
        <begin position="191"/>
        <end position="212"/>
    </location>
</feature>
<dbReference type="RefSeq" id="WP_282912107.1">
    <property type="nucleotide sequence ID" value="NZ_JAGRPV010000001.1"/>
</dbReference>
<dbReference type="InterPro" id="IPR004089">
    <property type="entry name" value="MCPsignal_dom"/>
</dbReference>
<evidence type="ECO:0000313" key="11">
    <source>
        <dbReference type="Proteomes" id="UP001161691"/>
    </source>
</evidence>
<dbReference type="EMBL" id="JAGRPV010000001">
    <property type="protein sequence ID" value="MDI4649482.1"/>
    <property type="molecule type" value="Genomic_DNA"/>
</dbReference>
<keyword evidence="4 6" id="KW-0807">Transducer</keyword>
<keyword evidence="7" id="KW-0812">Transmembrane</keyword>
<dbReference type="SMART" id="SM00304">
    <property type="entry name" value="HAMP"/>
    <property type="match status" value="1"/>
</dbReference>
<keyword evidence="7" id="KW-1133">Transmembrane helix</keyword>
<dbReference type="InterPro" id="IPR004090">
    <property type="entry name" value="Chemotax_Me-accpt_rcpt"/>
</dbReference>
<dbReference type="CDD" id="cd06225">
    <property type="entry name" value="HAMP"/>
    <property type="match status" value="1"/>
</dbReference>
<organism evidence="10 11">
    <name type="scientific">Cohnella hashimotonis</name>
    <dbReference type="NCBI Taxonomy" id="2826895"/>
    <lineage>
        <taxon>Bacteria</taxon>
        <taxon>Bacillati</taxon>
        <taxon>Bacillota</taxon>
        <taxon>Bacilli</taxon>
        <taxon>Bacillales</taxon>
        <taxon>Paenibacillaceae</taxon>
        <taxon>Cohnella</taxon>
    </lineage>
</organism>
<dbReference type="CDD" id="cd11386">
    <property type="entry name" value="MCP_signal"/>
    <property type="match status" value="1"/>
</dbReference>
<keyword evidence="3 7" id="KW-0472">Membrane</keyword>
<proteinExistence type="inferred from homology"/>
<dbReference type="Pfam" id="PF12729">
    <property type="entry name" value="4HB_MCP_1"/>
    <property type="match status" value="1"/>
</dbReference>
<dbReference type="Gene3D" id="1.10.287.950">
    <property type="entry name" value="Methyl-accepting chemotaxis protein"/>
    <property type="match status" value="1"/>
</dbReference>
<feature type="domain" description="HAMP" evidence="9">
    <location>
        <begin position="213"/>
        <end position="265"/>
    </location>
</feature>
<name>A0ABT6TUN2_9BACL</name>
<comment type="caution">
    <text evidence="10">The sequence shown here is derived from an EMBL/GenBank/DDBJ whole genome shotgun (WGS) entry which is preliminary data.</text>
</comment>
<reference evidence="10" key="1">
    <citation type="submission" date="2023-04" db="EMBL/GenBank/DDBJ databases">
        <title>Comparative genomic analysis of Cohnella hashimotonis sp. nov., isolated from the International Space Station.</title>
        <authorList>
            <person name="Venkateswaran K."/>
            <person name="Simpson A."/>
        </authorList>
    </citation>
    <scope>NUCLEOTIDE SEQUENCE</scope>
    <source>
        <strain evidence="10">F6_2S_P_1</strain>
    </source>
</reference>
<evidence type="ECO:0000256" key="5">
    <source>
        <dbReference type="ARBA" id="ARBA00029447"/>
    </source>
</evidence>
<evidence type="ECO:0000256" key="2">
    <source>
        <dbReference type="ARBA" id="ARBA00022475"/>
    </source>
</evidence>
<dbReference type="PRINTS" id="PR00260">
    <property type="entry name" value="CHEMTRNSDUCR"/>
</dbReference>
<dbReference type="PANTHER" id="PTHR32089">
    <property type="entry name" value="METHYL-ACCEPTING CHEMOTAXIS PROTEIN MCPB"/>
    <property type="match status" value="1"/>
</dbReference>
<dbReference type="Proteomes" id="UP001161691">
    <property type="component" value="Unassembled WGS sequence"/>
</dbReference>
<evidence type="ECO:0000256" key="7">
    <source>
        <dbReference type="SAM" id="Phobius"/>
    </source>
</evidence>
<dbReference type="Pfam" id="PF00672">
    <property type="entry name" value="HAMP"/>
    <property type="match status" value="1"/>
</dbReference>
<dbReference type="Pfam" id="PF00015">
    <property type="entry name" value="MCPsignal"/>
    <property type="match status" value="1"/>
</dbReference>
<evidence type="ECO:0000256" key="4">
    <source>
        <dbReference type="ARBA" id="ARBA00023224"/>
    </source>
</evidence>
<accession>A0ABT6TUN2</accession>
<comment type="similarity">
    <text evidence="5">Belongs to the methyl-accepting chemotaxis (MCP) protein family.</text>
</comment>
<gene>
    <name evidence="10" type="ORF">KB449_31430</name>
</gene>
<keyword evidence="11" id="KW-1185">Reference proteome</keyword>
<dbReference type="PANTHER" id="PTHR32089:SF112">
    <property type="entry name" value="LYSOZYME-LIKE PROTEIN-RELATED"/>
    <property type="match status" value="1"/>
</dbReference>
<evidence type="ECO:0000256" key="6">
    <source>
        <dbReference type="PROSITE-ProRule" id="PRU00284"/>
    </source>
</evidence>
<protein>
    <submittedName>
        <fullName evidence="10">Methyl-accepting chemotaxis protein</fullName>
    </submittedName>
</protein>
<dbReference type="PROSITE" id="PS50885">
    <property type="entry name" value="HAMP"/>
    <property type="match status" value="1"/>
</dbReference>
<feature type="transmembrane region" description="Helical" evidence="7">
    <location>
        <begin position="13"/>
        <end position="35"/>
    </location>
</feature>
<sequence>MKWFYDLKTSAKLIASFIVMAMLMAIVGVYGLNGLGTSNANLKDMYDNQLMAVQQLLKAQSNLNEVRSQVRKLYMTKTETAKQTVRDKITDTQKLVQDGLDAFQKTKLSEASSSKVGPLLDGWAQYQKWTQKLLDLDHAGAYDEMIALIDGDYTNAAQAFMAQLAELVDINIKEAEAARNSGEKNYNSVKITTIVIIVLGVLISIGFGYWIARIISGPIAKVVDLLKRMADGDLRDTLDIRTKDEIGILADAANTTVIKLRATVQSIADSAQNLSAASQEISASTEEVASGSMSQANSAISISELFKDLSSAIHTVAGNTEKAYEISDTMMKKAQDGGEIIQASVDSMSKVEESMARLEEDSNLIGEIIEVIDDIADQTNLLALNAAIEAARAGEQGRGFAVVADEVRKLAERSTEATKQITQIIKGMQQNTKSSVGAVQDCAGYSRSTGEAFEGISGLVNKTSHMMSEIAAASEQQSAQTASVLGSVESISNASQQSAAASEETAAAAQSLAVLAEDLHRAVSIFKTA</sequence>